<evidence type="ECO:0000256" key="1">
    <source>
        <dbReference type="ARBA" id="ARBA00004370"/>
    </source>
</evidence>
<gene>
    <name evidence="7" type="ordered locus">SSIL_2094</name>
</gene>
<name>F2F4V2_SOLSS</name>
<keyword evidence="4 6" id="KW-1133">Transmembrane helix</keyword>
<organism evidence="7 8">
    <name type="scientific">Solibacillus silvestris (strain StLB046)</name>
    <name type="common">Bacillus silvestris</name>
    <dbReference type="NCBI Taxonomy" id="1002809"/>
    <lineage>
        <taxon>Bacteria</taxon>
        <taxon>Bacillati</taxon>
        <taxon>Bacillota</taxon>
        <taxon>Bacilli</taxon>
        <taxon>Bacillales</taxon>
        <taxon>Caryophanaceae</taxon>
        <taxon>Solibacillus</taxon>
    </lineage>
</organism>
<dbReference type="PROSITE" id="PS01309">
    <property type="entry name" value="UPF0057"/>
    <property type="match status" value="1"/>
</dbReference>
<dbReference type="STRING" id="1002809.SSIL_2094"/>
<feature type="transmembrane region" description="Helical" evidence="6">
    <location>
        <begin position="23"/>
        <end position="45"/>
    </location>
</feature>
<keyword evidence="3 6" id="KW-0812">Transmembrane</keyword>
<comment type="subcellular location">
    <subcellularLocation>
        <location evidence="1">Membrane</location>
    </subcellularLocation>
</comment>
<comment type="similarity">
    <text evidence="2">Belongs to the UPF0057 (PMP3) family.</text>
</comment>
<dbReference type="GO" id="GO:0016020">
    <property type="term" value="C:membrane"/>
    <property type="evidence" value="ECO:0007669"/>
    <property type="project" value="UniProtKB-SubCell"/>
</dbReference>
<dbReference type="PATRIC" id="fig|1002809.3.peg.2118"/>
<dbReference type="eggNOG" id="COG0401">
    <property type="taxonomic scope" value="Bacteria"/>
</dbReference>
<evidence type="ECO:0000313" key="8">
    <source>
        <dbReference type="Proteomes" id="UP000006691"/>
    </source>
</evidence>
<sequence>MMYLLAIFFPPLAVLICGKPIQALINFFLCFLIWIPAVIHAILIVRDHKADKRMERQIKLLKK</sequence>
<dbReference type="AlphaFoldDB" id="F2F4V2"/>
<proteinExistence type="inferred from homology"/>
<evidence type="ECO:0000313" key="7">
    <source>
        <dbReference type="EMBL" id="BAK16517.1"/>
    </source>
</evidence>
<evidence type="ECO:0000256" key="3">
    <source>
        <dbReference type="ARBA" id="ARBA00022692"/>
    </source>
</evidence>
<protein>
    <submittedName>
        <fullName evidence="7">Uncharacterized homolog of Blt101</fullName>
    </submittedName>
</protein>
<evidence type="ECO:0000256" key="5">
    <source>
        <dbReference type="ARBA" id="ARBA00023136"/>
    </source>
</evidence>
<reference evidence="7 8" key="2">
    <citation type="journal article" date="2012" name="J. Biosci. Bioeng.">
        <title>Complete genome sequence and characterization of the N-acylhomoserine lactone-degrading gene of the potato leaf-associated Solibacillus silvestris.</title>
        <authorList>
            <person name="Morohoshi T."/>
            <person name="Tominaga Y."/>
            <person name="Someya N."/>
            <person name="Ikeda T."/>
        </authorList>
    </citation>
    <scope>NUCLEOTIDE SEQUENCE [LARGE SCALE GENOMIC DNA]</scope>
    <source>
        <strain evidence="7 8">StLB046</strain>
    </source>
</reference>
<dbReference type="Proteomes" id="UP000006691">
    <property type="component" value="Chromosome"/>
</dbReference>
<dbReference type="HOGENOM" id="CLU_107649_3_0_9"/>
<reference evidence="8" key="1">
    <citation type="submission" date="2011-04" db="EMBL/GenBank/DDBJ databases">
        <title>Genome sequence of Solibacillus silvestris StLB046.</title>
        <authorList>
            <person name="Morohoshi T."/>
            <person name="Someya N."/>
            <person name="Ikeda T."/>
        </authorList>
    </citation>
    <scope>NUCLEOTIDE SEQUENCE [LARGE SCALE GENOMIC DNA]</scope>
    <source>
        <strain evidence="8">StLB046</strain>
    </source>
</reference>
<dbReference type="Pfam" id="PF01679">
    <property type="entry name" value="Pmp3"/>
    <property type="match status" value="1"/>
</dbReference>
<evidence type="ECO:0000256" key="4">
    <source>
        <dbReference type="ARBA" id="ARBA00022989"/>
    </source>
</evidence>
<keyword evidence="8" id="KW-1185">Reference proteome</keyword>
<keyword evidence="5 6" id="KW-0472">Membrane</keyword>
<dbReference type="InterPro" id="IPR000612">
    <property type="entry name" value="PMP3"/>
</dbReference>
<accession>F2F4V2</accession>
<evidence type="ECO:0000256" key="6">
    <source>
        <dbReference type="SAM" id="Phobius"/>
    </source>
</evidence>
<dbReference type="KEGG" id="siv:SSIL_2094"/>
<evidence type="ECO:0000256" key="2">
    <source>
        <dbReference type="ARBA" id="ARBA00009530"/>
    </source>
</evidence>
<dbReference type="EMBL" id="AP012157">
    <property type="protein sequence ID" value="BAK16517.1"/>
    <property type="molecule type" value="Genomic_DNA"/>
</dbReference>